<comment type="caution">
    <text evidence="3">The sequence shown here is derived from an EMBL/GenBank/DDBJ whole genome shotgun (WGS) entry which is preliminary data.</text>
</comment>
<reference evidence="3" key="1">
    <citation type="submission" date="2021-11" db="EMBL/GenBank/DDBJ databases">
        <authorList>
            <consortium name="Genoscope - CEA"/>
            <person name="William W."/>
        </authorList>
    </citation>
    <scope>NUCLEOTIDE SEQUENCE</scope>
</reference>
<evidence type="ECO:0000313" key="3">
    <source>
        <dbReference type="EMBL" id="CAH0376910.1"/>
    </source>
</evidence>
<dbReference type="EMBL" id="CAKKNE010000005">
    <property type="protein sequence ID" value="CAH0376910.1"/>
    <property type="molecule type" value="Genomic_DNA"/>
</dbReference>
<feature type="compositionally biased region" description="Low complexity" evidence="2">
    <location>
        <begin position="518"/>
        <end position="528"/>
    </location>
</feature>
<feature type="region of interest" description="Disordered" evidence="2">
    <location>
        <begin position="47"/>
        <end position="67"/>
    </location>
</feature>
<protein>
    <submittedName>
        <fullName evidence="3">Uncharacterized protein</fullName>
    </submittedName>
</protein>
<feature type="coiled-coil region" evidence="1">
    <location>
        <begin position="71"/>
        <end position="98"/>
    </location>
</feature>
<organism evidence="3 4">
    <name type="scientific">Pelagomonas calceolata</name>
    <dbReference type="NCBI Taxonomy" id="35677"/>
    <lineage>
        <taxon>Eukaryota</taxon>
        <taxon>Sar</taxon>
        <taxon>Stramenopiles</taxon>
        <taxon>Ochrophyta</taxon>
        <taxon>Pelagophyceae</taxon>
        <taxon>Pelagomonadales</taxon>
        <taxon>Pelagomonadaceae</taxon>
        <taxon>Pelagomonas</taxon>
    </lineage>
</organism>
<proteinExistence type="predicted"/>
<dbReference type="AlphaFoldDB" id="A0A8J2T0G0"/>
<name>A0A8J2T0G0_9STRA</name>
<keyword evidence="1" id="KW-0175">Coiled coil</keyword>
<gene>
    <name evidence="3" type="ORF">PECAL_5P15070</name>
</gene>
<feature type="region of interest" description="Disordered" evidence="2">
    <location>
        <begin position="512"/>
        <end position="533"/>
    </location>
</feature>
<sequence length="541" mass="55301">MDGATVAISSREGLPDDVIERLQRKVMEQARELSALRKSEAAAQAELDRALLGSPGRARSPSPDRALRRRLADVESRLDAEKRAAADARARATRAEAQLARKTPTDLRKKLADAEAALKSAAAASKARDADRAEACAQAAADAKRACHGRLDALEGRVQQAIAAGAAKERAAAEAGASSAAAAAAAFGALRAEGDAALRDLRAAAEEAVARAVAGRAEDRAEVQRATDRAEAASAAASAINANAARLQMAADQVDRACLNPLRSLEEAARREDGTGTPDAYAKVLEVAGLRAVGARMRSLGQERDAAAKATIAATEAAEAARTEADAARAEVEAARAATTAAAQRADEGRATHDAVARALANVIATRDAPPPPPPPAAPALGAEASAAIAARAVLVAALDHALPAVTRASAGEFDAAPAIGDEPLDALARRASACLHAAAVALAPAPAPVRALAPAPARRGTPVSHELDDASLDDGADAEDDALAELGLGARYLVWANSRRGDAGLVYPAAYAPPSPQRSARPSSGRLARARAHLARLRTR</sequence>
<evidence type="ECO:0000256" key="1">
    <source>
        <dbReference type="SAM" id="Coils"/>
    </source>
</evidence>
<evidence type="ECO:0000256" key="2">
    <source>
        <dbReference type="SAM" id="MobiDB-lite"/>
    </source>
</evidence>
<dbReference type="Proteomes" id="UP000789595">
    <property type="component" value="Unassembled WGS sequence"/>
</dbReference>
<keyword evidence="4" id="KW-1185">Reference proteome</keyword>
<accession>A0A8J2T0G0</accession>
<evidence type="ECO:0000313" key="4">
    <source>
        <dbReference type="Proteomes" id="UP000789595"/>
    </source>
</evidence>